<evidence type="ECO:0000313" key="1">
    <source>
        <dbReference type="EMBL" id="ACO46018.1"/>
    </source>
</evidence>
<accession>C1CV01</accession>
<dbReference type="KEGG" id="ddr:Deide_11180"/>
<dbReference type="Proteomes" id="UP000002208">
    <property type="component" value="Chromosome"/>
</dbReference>
<protein>
    <submittedName>
        <fullName evidence="1">Uncharacterized protein</fullName>
    </submittedName>
</protein>
<dbReference type="STRING" id="546414.Deide_11180"/>
<dbReference type="PaxDb" id="546414-Deide_11180"/>
<sequence length="184" mass="19821">MTKGADLVTLRDAVTVFRGVVMTMGGDVEAVARVSVAGQQDVQAEGWEAPAWAPAGRFRADARMLDAGRPVVERLLIGWRAPDLEAVAAVELEGRELERELYQARAAFIESVALVMCEYAVHGNVYSRHLADGTAWRRVEPGSWPQQAAALLPAAQEALNAFALAWLAVAARVEGAAFLPRRAA</sequence>
<dbReference type="EMBL" id="CP001114">
    <property type="protein sequence ID" value="ACO46018.1"/>
    <property type="molecule type" value="Genomic_DNA"/>
</dbReference>
<reference evidence="1 2" key="1">
    <citation type="journal article" date="2009" name="PLoS Genet.">
        <title>Alliance of proteomics and genomics to unravel the specificities of Sahara bacterium Deinococcus deserti.</title>
        <authorList>
            <person name="de Groot A."/>
            <person name="Dulermo R."/>
            <person name="Ortet P."/>
            <person name="Blanchard L."/>
            <person name="Guerin P."/>
            <person name="Fernandez B."/>
            <person name="Vacherie B."/>
            <person name="Dossat C."/>
            <person name="Jolivet E."/>
            <person name="Siguier P."/>
            <person name="Chandler M."/>
            <person name="Barakat M."/>
            <person name="Dedieu A."/>
            <person name="Barbe V."/>
            <person name="Heulin T."/>
            <person name="Sommer S."/>
            <person name="Achouak W."/>
            <person name="Armengaud J."/>
        </authorList>
    </citation>
    <scope>NUCLEOTIDE SEQUENCE [LARGE SCALE GENOMIC DNA]</scope>
    <source>
        <strain evidence="2">DSM 17065 / CIP 109153 / LMG 22923 / VCD115</strain>
    </source>
</reference>
<dbReference type="AlphaFoldDB" id="C1CV01"/>
<dbReference type="RefSeq" id="WP_012693141.1">
    <property type="nucleotide sequence ID" value="NC_012526.1"/>
</dbReference>
<name>C1CV01_DEIDV</name>
<gene>
    <name evidence="1" type="ordered locus">Deide_11180</name>
</gene>
<evidence type="ECO:0000313" key="2">
    <source>
        <dbReference type="Proteomes" id="UP000002208"/>
    </source>
</evidence>
<proteinExistence type="predicted"/>
<keyword evidence="2" id="KW-1185">Reference proteome</keyword>
<dbReference type="HOGENOM" id="CLU_1465935_0_0_0"/>
<organism evidence="1 2">
    <name type="scientific">Deinococcus deserti (strain DSM 17065 / CIP 109153 / LMG 22923 / VCD115)</name>
    <dbReference type="NCBI Taxonomy" id="546414"/>
    <lineage>
        <taxon>Bacteria</taxon>
        <taxon>Thermotogati</taxon>
        <taxon>Deinococcota</taxon>
        <taxon>Deinococci</taxon>
        <taxon>Deinococcales</taxon>
        <taxon>Deinococcaceae</taxon>
        <taxon>Deinococcus</taxon>
    </lineage>
</organism>